<evidence type="ECO:0000313" key="5">
    <source>
        <dbReference type="Proteomes" id="UP000190074"/>
    </source>
</evidence>
<accession>A0A1U5GU25</accession>
<dbReference type="Gene3D" id="3.40.50.1820">
    <property type="entry name" value="alpha/beta hydrolase"/>
    <property type="match status" value="1"/>
</dbReference>
<dbReference type="EMBL" id="FVGW01000005">
    <property type="protein sequence ID" value="SKM18238.1"/>
    <property type="molecule type" value="Genomic_DNA"/>
</dbReference>
<evidence type="ECO:0000256" key="1">
    <source>
        <dbReference type="ARBA" id="ARBA00022801"/>
    </source>
</evidence>
<sequence length="316" mass="33242">MTTSASDVDAVVGQATVTVSVRPVVLSSPSQRGDDLQLRVSAPQEGNGLPVVLFSHGFGFSMDAYGPLTDFWAAHGFVVIQPTHLDSASLGLAPTDPRAPQIWRQRIQDLVQVVDNLDTIAASVPGLADRVDANRIAVAGHSYGATTASALLGARVLAPAGDADEDFSDARINAGVLLCLAGLAADDLTPIATQMFPFMNPSFEHMATPALIAAGDSDQSPLSTRGPDWWLDAYQHSPGSKELLTLFSADHALGGIHAYGTVPQSASDNPHSVALVQRITTAYLRNALHVDETSWPTAQDELARQSSPAGQLCQDS</sequence>
<organism evidence="4 5">
    <name type="scientific">Mycobacteroides abscessus subsp. massiliense</name>
    <dbReference type="NCBI Taxonomy" id="1962118"/>
    <lineage>
        <taxon>Bacteria</taxon>
        <taxon>Bacillati</taxon>
        <taxon>Actinomycetota</taxon>
        <taxon>Actinomycetes</taxon>
        <taxon>Mycobacteriales</taxon>
        <taxon>Mycobacteriaceae</taxon>
        <taxon>Mycobacteroides</taxon>
        <taxon>Mycobacteroides abscessus</taxon>
    </lineage>
</organism>
<dbReference type="GO" id="GO:0003847">
    <property type="term" value="F:1-alkyl-2-acetylglycerophosphocholine esterase activity"/>
    <property type="evidence" value="ECO:0007669"/>
    <property type="project" value="TreeGrafter"/>
</dbReference>
<keyword evidence="3" id="KW-0443">Lipid metabolism</keyword>
<dbReference type="SUPFAM" id="SSF53474">
    <property type="entry name" value="alpha/beta-Hydrolases"/>
    <property type="match status" value="1"/>
</dbReference>
<dbReference type="AlphaFoldDB" id="A0A1U5GU25"/>
<dbReference type="RefSeq" id="WP_005138320.1">
    <property type="nucleotide sequence ID" value="NZ_CP021122.1"/>
</dbReference>
<dbReference type="Proteomes" id="UP000190074">
    <property type="component" value="Unassembled WGS sequence"/>
</dbReference>
<evidence type="ECO:0000313" key="4">
    <source>
        <dbReference type="EMBL" id="SKM18238.1"/>
    </source>
</evidence>
<dbReference type="GO" id="GO:0016042">
    <property type="term" value="P:lipid catabolic process"/>
    <property type="evidence" value="ECO:0007669"/>
    <property type="project" value="UniProtKB-KW"/>
</dbReference>
<keyword evidence="1" id="KW-0378">Hydrolase</keyword>
<protein>
    <submittedName>
        <fullName evidence="4">Esterase</fullName>
    </submittedName>
</protein>
<dbReference type="PANTHER" id="PTHR10272:SF0">
    <property type="entry name" value="PLATELET-ACTIVATING FACTOR ACETYLHYDROLASE"/>
    <property type="match status" value="1"/>
</dbReference>
<evidence type="ECO:0000256" key="3">
    <source>
        <dbReference type="ARBA" id="ARBA00023098"/>
    </source>
</evidence>
<gene>
    <name evidence="4" type="ORF">SAMEA2259716_02922</name>
</gene>
<reference evidence="4 5" key="1">
    <citation type="submission" date="2016-11" db="EMBL/GenBank/DDBJ databases">
        <authorList>
            <consortium name="Pathogen Informatics"/>
        </authorList>
    </citation>
    <scope>NUCLEOTIDE SEQUENCE [LARGE SCALE GENOMIC DNA]</scope>
    <source>
        <strain evidence="4 5">911</strain>
    </source>
</reference>
<proteinExistence type="predicted"/>
<keyword evidence="2" id="KW-0442">Lipid degradation</keyword>
<dbReference type="InterPro" id="IPR017395">
    <property type="entry name" value="Chlorophyllase-like"/>
</dbReference>
<dbReference type="Pfam" id="PF07224">
    <property type="entry name" value="Chlorophyllase"/>
    <property type="match status" value="1"/>
</dbReference>
<dbReference type="PANTHER" id="PTHR10272">
    <property type="entry name" value="PLATELET-ACTIVATING FACTOR ACETYLHYDROLASE"/>
    <property type="match status" value="1"/>
</dbReference>
<evidence type="ECO:0000256" key="2">
    <source>
        <dbReference type="ARBA" id="ARBA00022963"/>
    </source>
</evidence>
<name>A0A1U5GU25_9MYCO</name>
<dbReference type="InterPro" id="IPR029058">
    <property type="entry name" value="AB_hydrolase_fold"/>
</dbReference>